<keyword evidence="1" id="KW-0812">Transmembrane</keyword>
<dbReference type="SUPFAM" id="SSF47413">
    <property type="entry name" value="lambda repressor-like DNA-binding domains"/>
    <property type="match status" value="1"/>
</dbReference>
<evidence type="ECO:0000259" key="2">
    <source>
        <dbReference type="Pfam" id="PF13464"/>
    </source>
</evidence>
<keyword evidence="1" id="KW-0472">Membrane</keyword>
<dbReference type="Pfam" id="PF13413">
    <property type="entry name" value="HTH_25"/>
    <property type="match status" value="1"/>
</dbReference>
<dbReference type="PANTHER" id="PTHR34475">
    <property type="match status" value="1"/>
</dbReference>
<evidence type="ECO:0000313" key="4">
    <source>
        <dbReference type="Proteomes" id="UP000029999"/>
    </source>
</evidence>
<dbReference type="InterPro" id="IPR025194">
    <property type="entry name" value="RodZ-like_C"/>
</dbReference>
<dbReference type="Pfam" id="PF13464">
    <property type="entry name" value="RodZ_C"/>
    <property type="match status" value="1"/>
</dbReference>
<dbReference type="RefSeq" id="WP_036315390.1">
    <property type="nucleotide sequence ID" value="NZ_JRQD01000006.1"/>
</dbReference>
<name>A0A0A0BDK9_9GAMM</name>
<sequence>MSDAHSDDATVATTSPTIGSQLQQAREAKKYSVAEVAAQLRLNKDIVTYMENQQWDKLHGRTYARGYFASYVKFLGLPFDEMLAVFNDEYQTSEPSLNLFQHGHDQLDRQFPWFMLALIATVMVVIWLAFQQWQQTQVVQQASMAEIDNVEEEDNFSTSIVDPSDAIESPNQPMISSAEQTAEQLGISANNLDEITATEVASSTSATLERNSQMTVTDQQANEPVSTEESTLQLSFSGECWVEVTNADSQVLVSKVMRADQSLLLKSDQPLSILLGRAKAASVTYNNQTVDLTPHMQGDLARLTLGVES</sequence>
<protein>
    <recommendedName>
        <fullName evidence="2">Cytoskeleton protein RodZ-like C-terminal domain-containing protein</fullName>
    </recommendedName>
</protein>
<proteinExistence type="predicted"/>
<comment type="caution">
    <text evidence="3">The sequence shown here is derived from an EMBL/GenBank/DDBJ whole genome shotgun (WGS) entry which is preliminary data.</text>
</comment>
<organism evidence="3 4">
    <name type="scientific">Methylophaga thiooxydans</name>
    <dbReference type="NCBI Taxonomy" id="392484"/>
    <lineage>
        <taxon>Bacteria</taxon>
        <taxon>Pseudomonadati</taxon>
        <taxon>Pseudomonadota</taxon>
        <taxon>Gammaproteobacteria</taxon>
        <taxon>Thiotrichales</taxon>
        <taxon>Piscirickettsiaceae</taxon>
        <taxon>Methylophaga</taxon>
    </lineage>
</organism>
<dbReference type="PANTHER" id="PTHR34475:SF1">
    <property type="entry name" value="CYTOSKELETON PROTEIN RODZ"/>
    <property type="match status" value="1"/>
</dbReference>
<reference evidence="3 4" key="1">
    <citation type="submission" date="2014-09" db="EMBL/GenBank/DDBJ databases">
        <authorList>
            <person name="Grob C."/>
            <person name="Taubert M."/>
            <person name="Howat A.M."/>
            <person name="Burns O.J."/>
            <person name="Dixon J.L."/>
            <person name="Chen Y."/>
            <person name="Murrell J.C."/>
        </authorList>
    </citation>
    <scope>NUCLEOTIDE SEQUENCE [LARGE SCALE GENOMIC DNA]</scope>
    <source>
        <strain evidence="3">L4</strain>
    </source>
</reference>
<feature type="domain" description="Cytoskeleton protein RodZ-like C-terminal" evidence="2">
    <location>
        <begin position="233"/>
        <end position="304"/>
    </location>
</feature>
<accession>A0A0A0BDK9</accession>
<dbReference type="EMBL" id="JRQD01000006">
    <property type="protein sequence ID" value="KGM05955.1"/>
    <property type="molecule type" value="Genomic_DNA"/>
</dbReference>
<evidence type="ECO:0000313" key="3">
    <source>
        <dbReference type="EMBL" id="KGM05955.1"/>
    </source>
</evidence>
<dbReference type="Proteomes" id="UP000029999">
    <property type="component" value="Unassembled WGS sequence"/>
</dbReference>
<dbReference type="STRING" id="392484.LP43_2267"/>
<dbReference type="AlphaFoldDB" id="A0A0A0BDK9"/>
<keyword evidence="1" id="KW-1133">Transmembrane helix</keyword>
<dbReference type="Gene3D" id="1.10.260.40">
    <property type="entry name" value="lambda repressor-like DNA-binding domains"/>
    <property type="match status" value="1"/>
</dbReference>
<gene>
    <name evidence="3" type="ORF">LP43_2267</name>
</gene>
<feature type="transmembrane region" description="Helical" evidence="1">
    <location>
        <begin position="111"/>
        <end position="130"/>
    </location>
</feature>
<dbReference type="InterPro" id="IPR010982">
    <property type="entry name" value="Lambda_DNA-bd_dom_sf"/>
</dbReference>
<evidence type="ECO:0000256" key="1">
    <source>
        <dbReference type="SAM" id="Phobius"/>
    </source>
</evidence>
<dbReference type="GO" id="GO:0003677">
    <property type="term" value="F:DNA binding"/>
    <property type="evidence" value="ECO:0007669"/>
    <property type="project" value="InterPro"/>
</dbReference>
<dbReference type="InterPro" id="IPR050400">
    <property type="entry name" value="Bact_Cytoskel_RodZ"/>
</dbReference>